<evidence type="ECO:0000256" key="7">
    <source>
        <dbReference type="ARBA" id="ARBA00023136"/>
    </source>
</evidence>
<keyword evidence="8 9" id="KW-0012">Acyltransferase</keyword>
<keyword evidence="5 9" id="KW-0812">Transmembrane</keyword>
<evidence type="ECO:0000256" key="8">
    <source>
        <dbReference type="ARBA" id="ARBA00023315"/>
    </source>
</evidence>
<keyword evidence="6 9" id="KW-1133">Transmembrane helix</keyword>
<keyword evidence="7 9" id="KW-0472">Membrane</keyword>
<dbReference type="EMBL" id="CP011409">
    <property type="protein sequence ID" value="AKZ65205.1"/>
    <property type="molecule type" value="Genomic_DNA"/>
</dbReference>
<feature type="transmembrane region" description="Helical" evidence="9">
    <location>
        <begin position="6"/>
        <end position="37"/>
    </location>
</feature>
<accession>A0ABM5V6Q8</accession>
<feature type="transmembrane region" description="Helical" evidence="9">
    <location>
        <begin position="479"/>
        <end position="501"/>
    </location>
</feature>
<dbReference type="EC" id="2.3.1.269" evidence="9"/>
<feature type="transmembrane region" description="Helical" evidence="9">
    <location>
        <begin position="49"/>
        <end position="69"/>
    </location>
</feature>
<dbReference type="GO" id="GO:0016746">
    <property type="term" value="F:acyltransferase activity"/>
    <property type="evidence" value="ECO:0007669"/>
    <property type="project" value="UniProtKB-KW"/>
</dbReference>
<feature type="transmembrane region" description="Helical" evidence="9">
    <location>
        <begin position="117"/>
        <end position="138"/>
    </location>
</feature>
<dbReference type="PROSITE" id="PS50263">
    <property type="entry name" value="CN_HYDROLASE"/>
    <property type="match status" value="1"/>
</dbReference>
<evidence type="ECO:0000256" key="2">
    <source>
        <dbReference type="ARBA" id="ARBA00010065"/>
    </source>
</evidence>
<dbReference type="Gene3D" id="3.60.110.10">
    <property type="entry name" value="Carbon-nitrogen hydrolase"/>
    <property type="match status" value="1"/>
</dbReference>
<dbReference type="PANTHER" id="PTHR38686:SF1">
    <property type="entry name" value="APOLIPOPROTEIN N-ACYLTRANSFERASE"/>
    <property type="match status" value="1"/>
</dbReference>
<keyword evidence="4 9" id="KW-0808">Transferase</keyword>
<dbReference type="CDD" id="cd07571">
    <property type="entry name" value="ALP_N-acyl_transferase"/>
    <property type="match status" value="1"/>
</dbReference>
<feature type="transmembrane region" description="Helical" evidence="9">
    <location>
        <begin position="158"/>
        <end position="183"/>
    </location>
</feature>
<evidence type="ECO:0000313" key="12">
    <source>
        <dbReference type="Proteomes" id="UP000063429"/>
    </source>
</evidence>
<evidence type="ECO:0000256" key="9">
    <source>
        <dbReference type="HAMAP-Rule" id="MF_01148"/>
    </source>
</evidence>
<evidence type="ECO:0000256" key="3">
    <source>
        <dbReference type="ARBA" id="ARBA00022475"/>
    </source>
</evidence>
<gene>
    <name evidence="9" type="primary">lnt</name>
    <name evidence="11" type="ORF">F506_06880</name>
</gene>
<dbReference type="HAMAP" id="MF_01148">
    <property type="entry name" value="Lnt"/>
    <property type="match status" value="1"/>
</dbReference>
<dbReference type="RefSeq" id="WP_083458230.1">
    <property type="nucleotide sequence ID" value="NZ_CP011409.1"/>
</dbReference>
<evidence type="ECO:0000313" key="11">
    <source>
        <dbReference type="EMBL" id="AKZ65205.1"/>
    </source>
</evidence>
<comment type="pathway">
    <text evidence="9">Protein modification; lipoprotein biosynthesis (N-acyl transfer).</text>
</comment>
<dbReference type="NCBIfam" id="TIGR00546">
    <property type="entry name" value="lnt"/>
    <property type="match status" value="1"/>
</dbReference>
<evidence type="ECO:0000256" key="1">
    <source>
        <dbReference type="ARBA" id="ARBA00004651"/>
    </source>
</evidence>
<dbReference type="PANTHER" id="PTHR38686">
    <property type="entry name" value="APOLIPOPROTEIN N-ACYLTRANSFERASE"/>
    <property type="match status" value="1"/>
</dbReference>
<evidence type="ECO:0000259" key="10">
    <source>
        <dbReference type="PROSITE" id="PS50263"/>
    </source>
</evidence>
<sequence length="506" mass="55148">MARWTPLFALLAGVANVLAFAPFNIWPVQILTLAWLFRQISRTSSFRRNALTGWLYGFGWAACGVHWLYISMHDYGGMAGWMAALAVGLLAAYLGLYAALTATLASWLRQRWAASQAAVLLLLLPALWALSEWLRGWLFTGFPWLTSGYAHNVGPLAGFAPVVGVYGLAWIAAIVAGSLAMLSLRSGPRVLPAALTLLLAGAGVALHAVDWTHAAGQSISVRLLQGNIPQEMKFSNEALLSSLMMYDDMIRSAPADLIATPETAVPLLPQQLPPDYLARLARFVQTSGSHLALGIPLSDGPGQYANSMVGFSPDPGSERTPYRYDKHHLVPFGEFIPLGFRWFVDMMNIPLGDMTRGKPLQLPFQVKQQWIMPNICYEDLFGEEIAAQLGGAYYAGQPQASMLLNLSNIAWFGNSIALPQHLQISQMRALETGRPMLRATNTGATAVIGPKGQLVSELQPYTRNMLSASVQGFQGQTPYILLGNKLMLALAIAALATAWLLSRRKR</sequence>
<proteinExistence type="inferred from homology"/>
<dbReference type="Proteomes" id="UP000063429">
    <property type="component" value="Chromosome"/>
</dbReference>
<evidence type="ECO:0000256" key="6">
    <source>
        <dbReference type="ARBA" id="ARBA00022989"/>
    </source>
</evidence>
<comment type="catalytic activity">
    <reaction evidence="9">
        <text>N-terminal S-1,2-diacyl-sn-glyceryl-L-cysteinyl-[lipoprotein] + a glycerophospholipid = N-acyl-S-1,2-diacyl-sn-glyceryl-L-cysteinyl-[lipoprotein] + a 2-acyl-sn-glycero-3-phospholipid + H(+)</text>
        <dbReference type="Rhea" id="RHEA:48228"/>
        <dbReference type="Rhea" id="RHEA-COMP:14681"/>
        <dbReference type="Rhea" id="RHEA-COMP:14684"/>
        <dbReference type="ChEBI" id="CHEBI:15378"/>
        <dbReference type="ChEBI" id="CHEBI:136912"/>
        <dbReference type="ChEBI" id="CHEBI:140656"/>
        <dbReference type="ChEBI" id="CHEBI:140657"/>
        <dbReference type="ChEBI" id="CHEBI:140660"/>
        <dbReference type="EC" id="2.3.1.269"/>
    </reaction>
</comment>
<comment type="subcellular location">
    <subcellularLocation>
        <location evidence="1 9">Cell membrane</location>
        <topology evidence="1 9">Multi-pass membrane protein</topology>
    </subcellularLocation>
</comment>
<evidence type="ECO:0000256" key="5">
    <source>
        <dbReference type="ARBA" id="ARBA00022692"/>
    </source>
</evidence>
<dbReference type="InterPro" id="IPR045378">
    <property type="entry name" value="LNT_N"/>
</dbReference>
<feature type="transmembrane region" description="Helical" evidence="9">
    <location>
        <begin position="190"/>
        <end position="209"/>
    </location>
</feature>
<dbReference type="SUPFAM" id="SSF56317">
    <property type="entry name" value="Carbon-nitrogen hydrolase"/>
    <property type="match status" value="1"/>
</dbReference>
<dbReference type="Pfam" id="PF20154">
    <property type="entry name" value="LNT_N"/>
    <property type="match status" value="1"/>
</dbReference>
<comment type="function">
    <text evidence="9">Catalyzes the phospholipid dependent N-acylation of the N-terminal cysteine of apolipoprotein, the last step in lipoprotein maturation.</text>
</comment>
<reference evidence="12" key="1">
    <citation type="journal article" date="2015" name="Genome Announc.">
        <title>Complete Genome Sequence of Herbaspirillum hiltneri N3 (DSM 17495), Isolated from Surface-Sterilized Wheat Roots.</title>
        <authorList>
            <person name="Guizelini D."/>
            <person name="Saizaki P.M."/>
            <person name="Coimbra N.A."/>
            <person name="Weiss V.A."/>
            <person name="Faoro H."/>
            <person name="Sfeir M.Z."/>
            <person name="Baura V.A."/>
            <person name="Monteiro R.A."/>
            <person name="Chubatsu L.S."/>
            <person name="Souza E.M."/>
            <person name="Cruz L.M."/>
            <person name="Pedrosa F.O."/>
            <person name="Raittz R.T."/>
            <person name="Marchaukoski J.N."/>
            <person name="Steffens M.B."/>
        </authorList>
    </citation>
    <scope>NUCLEOTIDE SEQUENCE [LARGE SCALE GENOMIC DNA]</scope>
    <source>
        <strain evidence="12">N3</strain>
    </source>
</reference>
<evidence type="ECO:0000256" key="4">
    <source>
        <dbReference type="ARBA" id="ARBA00022679"/>
    </source>
</evidence>
<feature type="domain" description="CN hydrolase" evidence="10">
    <location>
        <begin position="224"/>
        <end position="472"/>
    </location>
</feature>
<dbReference type="InterPro" id="IPR004563">
    <property type="entry name" value="Apolipo_AcylTrfase"/>
</dbReference>
<comment type="similarity">
    <text evidence="2 9">Belongs to the CN hydrolase family. Apolipoprotein N-acyltransferase subfamily.</text>
</comment>
<organism evidence="11 12">
    <name type="scientific">Herbaspirillum hiltneri N3</name>
    <dbReference type="NCBI Taxonomy" id="1262470"/>
    <lineage>
        <taxon>Bacteria</taxon>
        <taxon>Pseudomonadati</taxon>
        <taxon>Pseudomonadota</taxon>
        <taxon>Betaproteobacteria</taxon>
        <taxon>Burkholderiales</taxon>
        <taxon>Oxalobacteraceae</taxon>
        <taxon>Herbaspirillum</taxon>
    </lineage>
</organism>
<dbReference type="Pfam" id="PF00795">
    <property type="entry name" value="CN_hydrolase"/>
    <property type="match status" value="1"/>
</dbReference>
<feature type="transmembrane region" description="Helical" evidence="9">
    <location>
        <begin position="81"/>
        <end position="105"/>
    </location>
</feature>
<dbReference type="InterPro" id="IPR036526">
    <property type="entry name" value="C-N_Hydrolase_sf"/>
</dbReference>
<protein>
    <recommendedName>
        <fullName evidence="9">Apolipoprotein N-acyltransferase</fullName>
        <shortName evidence="9">ALP N-acyltransferase</shortName>
        <ecNumber evidence="9">2.3.1.269</ecNumber>
    </recommendedName>
</protein>
<dbReference type="InterPro" id="IPR003010">
    <property type="entry name" value="C-N_Hydrolase"/>
</dbReference>
<keyword evidence="3 9" id="KW-1003">Cell membrane</keyword>
<name>A0ABM5V6Q8_9BURK</name>
<keyword evidence="12" id="KW-1185">Reference proteome</keyword>